<dbReference type="CDD" id="cd17393">
    <property type="entry name" value="MFS_MosC_like"/>
    <property type="match status" value="1"/>
</dbReference>
<dbReference type="PANTHER" id="PTHR23514:SF13">
    <property type="entry name" value="INNER MEMBRANE PROTEIN YBJJ"/>
    <property type="match status" value="1"/>
</dbReference>
<evidence type="ECO:0000256" key="3">
    <source>
        <dbReference type="ARBA" id="ARBA00022989"/>
    </source>
</evidence>
<keyword evidence="4 6" id="KW-0472">Membrane</keyword>
<dbReference type="InterPro" id="IPR011701">
    <property type="entry name" value="MFS"/>
</dbReference>
<keyword evidence="9" id="KW-1185">Reference proteome</keyword>
<feature type="transmembrane region" description="Helical" evidence="6">
    <location>
        <begin position="106"/>
        <end position="125"/>
    </location>
</feature>
<feature type="transmembrane region" description="Helical" evidence="6">
    <location>
        <begin position="73"/>
        <end position="94"/>
    </location>
</feature>
<feature type="transmembrane region" description="Helical" evidence="6">
    <location>
        <begin position="423"/>
        <end position="444"/>
    </location>
</feature>
<comment type="subcellular location">
    <subcellularLocation>
        <location evidence="1">Cell membrane</location>
        <topology evidence="1">Multi-pass membrane protein</topology>
    </subcellularLocation>
</comment>
<dbReference type="GO" id="GO:0005886">
    <property type="term" value="C:plasma membrane"/>
    <property type="evidence" value="ECO:0007669"/>
    <property type="project" value="UniProtKB-SubCell"/>
</dbReference>
<sequence length="456" mass="47538">MLGALQHHDPCPGGRRRVRGRKPCWSRPDHRDVPLRVLHHARSLDTVFREPSSLFHGAHLSTAVATDQRATRAVYVAFTFLGVAMASFAARIPQIRDELDLTPSRLGLLLLAIALGSITSLPLAGQIVGRFGSRRTVAVMAVLLGASLSAVAIGYQFGVVPVVIALYLYGFATGAWDVAMNVQGAIVERRIGRSIMPRFHAGYSVGTVAGALAGAGAVAVGVSVTAHVTACCVLVTIAVVAAVRQFVPDDDAEPETGGGGLSRTLATWREPRTLLIGVFVLAFAFTEGAGIDWISVAMIDDYDTSAAVGTLAFAVFLAAMTLGRWYGPALLDRYGRVPVLRALALTALAGLVLFVFGSVTPLAFAGALLWGLGASLGFPVGMSAAADEPAKAPARVGVVASIGYCAFLGGPPLIGLLGDHITVLRGLLAVAVLLILSIALSPVLRPPAEPETRVMS</sequence>
<feature type="region of interest" description="Disordered" evidence="5">
    <location>
        <begin position="1"/>
        <end position="22"/>
    </location>
</feature>
<dbReference type="SUPFAM" id="SSF103473">
    <property type="entry name" value="MFS general substrate transporter"/>
    <property type="match status" value="1"/>
</dbReference>
<feature type="transmembrane region" description="Helical" evidence="6">
    <location>
        <begin position="199"/>
        <end position="218"/>
    </location>
</feature>
<evidence type="ECO:0000256" key="1">
    <source>
        <dbReference type="ARBA" id="ARBA00004651"/>
    </source>
</evidence>
<feature type="transmembrane region" description="Helical" evidence="6">
    <location>
        <begin position="396"/>
        <end position="417"/>
    </location>
</feature>
<dbReference type="Gene3D" id="1.20.1250.20">
    <property type="entry name" value="MFS general substrate transporter like domains"/>
    <property type="match status" value="2"/>
</dbReference>
<feature type="transmembrane region" description="Helical" evidence="6">
    <location>
        <begin position="273"/>
        <end position="294"/>
    </location>
</feature>
<feature type="transmembrane region" description="Helical" evidence="6">
    <location>
        <begin position="306"/>
        <end position="327"/>
    </location>
</feature>
<evidence type="ECO:0000256" key="6">
    <source>
        <dbReference type="SAM" id="Phobius"/>
    </source>
</evidence>
<protein>
    <submittedName>
        <fullName evidence="8">MFS transporter</fullName>
    </submittedName>
</protein>
<dbReference type="EMBL" id="JADQTO010000014">
    <property type="protein sequence ID" value="MBG0565220.1"/>
    <property type="molecule type" value="Genomic_DNA"/>
</dbReference>
<accession>A0A931C882</accession>
<reference evidence="8" key="1">
    <citation type="submission" date="2020-11" db="EMBL/GenBank/DDBJ databases">
        <title>Isolation and identification of active actinomycetes.</title>
        <authorList>
            <person name="Sun X."/>
        </authorList>
    </citation>
    <scope>NUCLEOTIDE SEQUENCE</scope>
    <source>
        <strain evidence="8">NEAU-A11</strain>
    </source>
</reference>
<feature type="transmembrane region" description="Helical" evidence="6">
    <location>
        <begin position="224"/>
        <end position="243"/>
    </location>
</feature>
<evidence type="ECO:0000256" key="2">
    <source>
        <dbReference type="ARBA" id="ARBA00022692"/>
    </source>
</evidence>
<name>A0A931C882_9ACTN</name>
<dbReference type="Pfam" id="PF07690">
    <property type="entry name" value="MFS_1"/>
    <property type="match status" value="2"/>
</dbReference>
<feature type="transmembrane region" description="Helical" evidence="6">
    <location>
        <begin position="164"/>
        <end position="187"/>
    </location>
</feature>
<proteinExistence type="predicted"/>
<dbReference type="GO" id="GO:0022857">
    <property type="term" value="F:transmembrane transporter activity"/>
    <property type="evidence" value="ECO:0007669"/>
    <property type="project" value="InterPro"/>
</dbReference>
<dbReference type="PROSITE" id="PS50850">
    <property type="entry name" value="MFS"/>
    <property type="match status" value="1"/>
</dbReference>
<keyword evidence="3 6" id="KW-1133">Transmembrane helix</keyword>
<comment type="caution">
    <text evidence="8">The sequence shown here is derived from an EMBL/GenBank/DDBJ whole genome shotgun (WGS) entry which is preliminary data.</text>
</comment>
<gene>
    <name evidence="8" type="ORF">I4J89_27575</name>
</gene>
<feature type="transmembrane region" description="Helical" evidence="6">
    <location>
        <begin position="339"/>
        <end position="356"/>
    </location>
</feature>
<dbReference type="InterPro" id="IPR036259">
    <property type="entry name" value="MFS_trans_sf"/>
</dbReference>
<dbReference type="Proteomes" id="UP000598146">
    <property type="component" value="Unassembled WGS sequence"/>
</dbReference>
<dbReference type="InterPro" id="IPR020846">
    <property type="entry name" value="MFS_dom"/>
</dbReference>
<feature type="domain" description="Major facilitator superfamily (MFS) profile" evidence="7">
    <location>
        <begin position="70"/>
        <end position="449"/>
    </location>
</feature>
<feature type="transmembrane region" description="Helical" evidence="6">
    <location>
        <begin position="137"/>
        <end position="158"/>
    </location>
</feature>
<organism evidence="8 9">
    <name type="scientific">Actinoplanes aureus</name>
    <dbReference type="NCBI Taxonomy" id="2792083"/>
    <lineage>
        <taxon>Bacteria</taxon>
        <taxon>Bacillati</taxon>
        <taxon>Actinomycetota</taxon>
        <taxon>Actinomycetes</taxon>
        <taxon>Micromonosporales</taxon>
        <taxon>Micromonosporaceae</taxon>
        <taxon>Actinoplanes</taxon>
    </lineage>
</organism>
<feature type="compositionally biased region" description="Basic and acidic residues" evidence="5">
    <location>
        <begin position="1"/>
        <end position="10"/>
    </location>
</feature>
<dbReference type="InterPro" id="IPR051788">
    <property type="entry name" value="MFS_Transporter"/>
</dbReference>
<feature type="transmembrane region" description="Helical" evidence="6">
    <location>
        <begin position="362"/>
        <end position="384"/>
    </location>
</feature>
<dbReference type="AlphaFoldDB" id="A0A931C882"/>
<evidence type="ECO:0000313" key="9">
    <source>
        <dbReference type="Proteomes" id="UP000598146"/>
    </source>
</evidence>
<evidence type="ECO:0000259" key="7">
    <source>
        <dbReference type="PROSITE" id="PS50850"/>
    </source>
</evidence>
<keyword evidence="2 6" id="KW-0812">Transmembrane</keyword>
<dbReference type="PANTHER" id="PTHR23514">
    <property type="entry name" value="BYPASS OF STOP CODON PROTEIN 6"/>
    <property type="match status" value="1"/>
</dbReference>
<evidence type="ECO:0000256" key="5">
    <source>
        <dbReference type="SAM" id="MobiDB-lite"/>
    </source>
</evidence>
<evidence type="ECO:0000256" key="4">
    <source>
        <dbReference type="ARBA" id="ARBA00023136"/>
    </source>
</evidence>
<evidence type="ECO:0000313" key="8">
    <source>
        <dbReference type="EMBL" id="MBG0565220.1"/>
    </source>
</evidence>